<protein>
    <submittedName>
        <fullName evidence="2">Uncharacterized protein</fullName>
    </submittedName>
</protein>
<dbReference type="Proteomes" id="UP000193719">
    <property type="component" value="Unassembled WGS sequence"/>
</dbReference>
<proteinExistence type="predicted"/>
<evidence type="ECO:0000313" key="3">
    <source>
        <dbReference type="Proteomes" id="UP000193719"/>
    </source>
</evidence>
<reference evidence="2 3" key="2">
    <citation type="submission" date="2016-08" db="EMBL/GenBank/DDBJ databases">
        <title>Pervasive Adenine N6-methylation of Active Genes in Fungi.</title>
        <authorList>
            <consortium name="DOE Joint Genome Institute"/>
            <person name="Mondo S.J."/>
            <person name="Dannebaum R.O."/>
            <person name="Kuo R.C."/>
            <person name="Labutti K."/>
            <person name="Haridas S."/>
            <person name="Kuo A."/>
            <person name="Salamov A."/>
            <person name="Ahrendt S.R."/>
            <person name="Lipzen A."/>
            <person name="Sullivan W."/>
            <person name="Andreopoulos W.B."/>
            <person name="Clum A."/>
            <person name="Lindquist E."/>
            <person name="Daum C."/>
            <person name="Ramamoorthy G.K."/>
            <person name="Gryganskyi A."/>
            <person name="Culley D."/>
            <person name="Magnuson J.K."/>
            <person name="James T.Y."/>
            <person name="O'Malley M.A."/>
            <person name="Stajich J.E."/>
            <person name="Spatafora J.W."/>
            <person name="Visel A."/>
            <person name="Grigoriev I.V."/>
        </authorList>
    </citation>
    <scope>NUCLEOTIDE SEQUENCE [LARGE SCALE GENOMIC DNA]</scope>
    <source>
        <strain evidence="3">finn</strain>
    </source>
</reference>
<dbReference type="PANTHER" id="PTHR34438">
    <property type="entry name" value="SI:DKEY-97L20.6"/>
    <property type="match status" value="1"/>
</dbReference>
<feature type="region of interest" description="Disordered" evidence="1">
    <location>
        <begin position="1"/>
        <end position="49"/>
    </location>
</feature>
<evidence type="ECO:0000256" key="1">
    <source>
        <dbReference type="SAM" id="MobiDB-lite"/>
    </source>
</evidence>
<comment type="caution">
    <text evidence="2">The sequence shown here is derived from an EMBL/GenBank/DDBJ whole genome shotgun (WGS) entry which is preliminary data.</text>
</comment>
<dbReference type="STRING" id="1754191.A0A1Y1VL00"/>
<name>A0A1Y1VL00_9FUNG</name>
<organism evidence="2 3">
    <name type="scientific">Piromyces finnis</name>
    <dbReference type="NCBI Taxonomy" id="1754191"/>
    <lineage>
        <taxon>Eukaryota</taxon>
        <taxon>Fungi</taxon>
        <taxon>Fungi incertae sedis</taxon>
        <taxon>Chytridiomycota</taxon>
        <taxon>Chytridiomycota incertae sedis</taxon>
        <taxon>Neocallimastigomycetes</taxon>
        <taxon>Neocallimastigales</taxon>
        <taxon>Neocallimastigaceae</taxon>
        <taxon>Piromyces</taxon>
    </lineage>
</organism>
<dbReference type="EMBL" id="MCFH01000004">
    <property type="protein sequence ID" value="ORX58566.1"/>
    <property type="molecule type" value="Genomic_DNA"/>
</dbReference>
<sequence>MNKAPKGKTDSSLKSKLTFNPNNQNSNNSNNSNNVGQNNSNNDKEGEQENEHIIECMNILNEQEEAEQFAISLLEEIIWNAETLLFEKYIEKQIIPFTLNFFENKIMEIIDWNFFKYDNGLINEDAWNPDKELTPIINDSWARGAIPVKQIPKKKSISVKNDTNAISITKSHSPSVNENKKYALNKNEKVLVQKNKTKKLKENPEENSNQNNKNTTALLKKEKNIRISEAKSKKIKQKTNTMHNTVKNDKSLNSKEKQKSYIYKNIKNKIEIGDIINNKQSTIQIQNMNKDGWNIDNIYNYTGNLISSIKTSPDKSFEQSVKAKIIEPINTKQVQNEKGLYSKKNKQEKKEPEEETIKLSAIHNNNLSNDIEKLQNDINVLNNFIRQKNALSSEAKKTLQKKNIVVSSQKLLPSKIKKNGKLDKLDPLLNYNKNELGYNYEKYTEDISLEIPSFINSINIAPGVKLSEGNTFKSGPSLNPNNEDKESDPKILLLKKRKQNLNSNKKDPRISNELLKDIILKINPSLKSSE</sequence>
<dbReference type="InterPro" id="IPR028042">
    <property type="entry name" value="DUF4639"/>
</dbReference>
<dbReference type="Pfam" id="PF15479">
    <property type="entry name" value="DUF4639"/>
    <property type="match status" value="1"/>
</dbReference>
<dbReference type="PANTHER" id="PTHR34438:SF1">
    <property type="entry name" value="CHROMOSOME 2 OPEN READING FRAME 81"/>
    <property type="match status" value="1"/>
</dbReference>
<gene>
    <name evidence="2" type="ORF">BCR36DRAFT_409075</name>
</gene>
<keyword evidence="3" id="KW-1185">Reference proteome</keyword>
<dbReference type="OrthoDB" id="193650at2759"/>
<evidence type="ECO:0000313" key="2">
    <source>
        <dbReference type="EMBL" id="ORX58566.1"/>
    </source>
</evidence>
<reference evidence="2 3" key="1">
    <citation type="submission" date="2016-08" db="EMBL/GenBank/DDBJ databases">
        <title>Genomes of anaerobic fungi encode conserved fungal cellulosomes for biomass hydrolysis.</title>
        <authorList>
            <consortium name="DOE Joint Genome Institute"/>
            <person name="Haitjema C.H."/>
            <person name="Gilmore S.P."/>
            <person name="Henske J.K."/>
            <person name="Solomon K.V."/>
            <person name="De Groot R."/>
            <person name="Kuo A."/>
            <person name="Mondo S.J."/>
            <person name="Salamov A.A."/>
            <person name="Labutti K."/>
            <person name="Zhao Z."/>
            <person name="Chiniquy J."/>
            <person name="Barry K."/>
            <person name="Brewer H.M."/>
            <person name="Purvine S.O."/>
            <person name="Wright A.T."/>
            <person name="Boxma B."/>
            <person name="Van Alen T."/>
            <person name="Hackstein J.H."/>
            <person name="Baker S.E."/>
            <person name="Grigoriev I.V."/>
            <person name="O'Malley M.A."/>
        </authorList>
    </citation>
    <scope>NUCLEOTIDE SEQUENCE [LARGE SCALE GENOMIC DNA]</scope>
    <source>
        <strain evidence="3">finn</strain>
    </source>
</reference>
<feature type="compositionally biased region" description="Low complexity" evidence="1">
    <location>
        <begin position="20"/>
        <end position="41"/>
    </location>
</feature>
<feature type="region of interest" description="Disordered" evidence="1">
    <location>
        <begin position="197"/>
        <end position="217"/>
    </location>
</feature>
<dbReference type="AlphaFoldDB" id="A0A1Y1VL00"/>
<accession>A0A1Y1VL00</accession>